<dbReference type="EMBL" id="BSUK01000001">
    <property type="protein sequence ID" value="GMA23819.1"/>
    <property type="molecule type" value="Genomic_DNA"/>
</dbReference>
<evidence type="ECO:0000313" key="4">
    <source>
        <dbReference type="Proteomes" id="UP001157091"/>
    </source>
</evidence>
<keyword evidence="4" id="KW-1185">Reference proteome</keyword>
<dbReference type="SUPFAM" id="SSF48208">
    <property type="entry name" value="Six-hairpin glycosidases"/>
    <property type="match status" value="1"/>
</dbReference>
<reference evidence="4" key="1">
    <citation type="journal article" date="2019" name="Int. J. Syst. Evol. Microbiol.">
        <title>The Global Catalogue of Microorganisms (GCM) 10K type strain sequencing project: providing services to taxonomists for standard genome sequencing and annotation.</title>
        <authorList>
            <consortium name="The Broad Institute Genomics Platform"/>
            <consortium name="The Broad Institute Genome Sequencing Center for Infectious Disease"/>
            <person name="Wu L."/>
            <person name="Ma J."/>
        </authorList>
    </citation>
    <scope>NUCLEOTIDE SEQUENCE [LARGE SCALE GENOMIC DNA]</scope>
    <source>
        <strain evidence="4">NBRC 106348</strain>
    </source>
</reference>
<proteinExistence type="predicted"/>
<feature type="domain" description="GH15-like" evidence="2">
    <location>
        <begin position="96"/>
        <end position="364"/>
    </location>
</feature>
<feature type="region of interest" description="Disordered" evidence="1">
    <location>
        <begin position="359"/>
        <end position="420"/>
    </location>
</feature>
<dbReference type="InterPro" id="IPR008928">
    <property type="entry name" value="6-hairpin_glycosidase_sf"/>
</dbReference>
<comment type="caution">
    <text evidence="3">The sequence shown here is derived from an EMBL/GenBank/DDBJ whole genome shotgun (WGS) entry which is preliminary data.</text>
</comment>
<dbReference type="Pfam" id="PF00723">
    <property type="entry name" value="Glyco_hydro_15"/>
    <property type="match status" value="1"/>
</dbReference>
<organism evidence="3 4">
    <name type="scientific">Luteimicrobium album</name>
    <dbReference type="NCBI Taxonomy" id="1054550"/>
    <lineage>
        <taxon>Bacteria</taxon>
        <taxon>Bacillati</taxon>
        <taxon>Actinomycetota</taxon>
        <taxon>Actinomycetes</taxon>
        <taxon>Micrococcales</taxon>
        <taxon>Luteimicrobium</taxon>
    </lineage>
</organism>
<dbReference type="InterPro" id="IPR011613">
    <property type="entry name" value="GH15-like"/>
</dbReference>
<protein>
    <recommendedName>
        <fullName evidence="2">GH15-like domain-containing protein</fullName>
    </recommendedName>
</protein>
<evidence type="ECO:0000256" key="1">
    <source>
        <dbReference type="SAM" id="MobiDB-lite"/>
    </source>
</evidence>
<sequence>MVPLVGADDATRPRSGPWRGTFVVETTLAAGEHRDLLLEVSDRPFDRDESEPPSAAQLWDTTAQWWAAMVPPFEDTVSPRDARHAYAVLRGLTVPGGGMVAAATLGLPERAGGGRNYDYRYVWLRDQAYAGHAAAVDEPHPLLDDAVAYAVARILEHGPAPAPAYTVDGADLPRERRLDLLGYPGGSDVVGNHVVDQFQLDTVGEVLLLLARAAALDHLDGDGRRALELMCEVARDRWDEPDAGIWELDDDWWSQSRLAVVAGLRAAAAVSDRHRGGELATLADTILARTSERCLRPDGAWARSPGAAGTDASLLLAPVRGALPADDPRTRATLRAVVSELARDGFVYRFAPDERPLGEAEERSCSAASRRRWPGGTRATWRRRSAGSSGRPPRAARPACSPRSTTSPSGGSAATCRRRSCTRRCSRRRSAWRVRRRELRTVGGAPVGSVRAVPPLRRRRVPVVRAHGAAVRDAGHGQGGAVPGAAGRRRRRGGRVARAVRRTRVGLPQ</sequence>
<dbReference type="Gene3D" id="1.50.10.10">
    <property type="match status" value="1"/>
</dbReference>
<feature type="compositionally biased region" description="Low complexity" evidence="1">
    <location>
        <begin position="386"/>
        <end position="415"/>
    </location>
</feature>
<dbReference type="Proteomes" id="UP001157091">
    <property type="component" value="Unassembled WGS sequence"/>
</dbReference>
<dbReference type="InterPro" id="IPR012341">
    <property type="entry name" value="6hp_glycosidase-like_sf"/>
</dbReference>
<feature type="region of interest" description="Disordered" evidence="1">
    <location>
        <begin position="473"/>
        <end position="495"/>
    </location>
</feature>
<dbReference type="PANTHER" id="PTHR31616:SF10">
    <property type="entry name" value="TREHALASE"/>
    <property type="match status" value="1"/>
</dbReference>
<evidence type="ECO:0000313" key="3">
    <source>
        <dbReference type="EMBL" id="GMA23819.1"/>
    </source>
</evidence>
<accession>A0ABQ6I1J7</accession>
<evidence type="ECO:0000259" key="2">
    <source>
        <dbReference type="Pfam" id="PF00723"/>
    </source>
</evidence>
<gene>
    <name evidence="3" type="ORF">GCM10025864_15780</name>
</gene>
<dbReference type="PANTHER" id="PTHR31616">
    <property type="entry name" value="TREHALASE"/>
    <property type="match status" value="1"/>
</dbReference>
<name>A0ABQ6I1J7_9MICO</name>